<gene>
    <name evidence="1" type="ORF">HHI_14869</name>
</gene>
<accession>A0A059FDU2</accession>
<dbReference type="EMBL" id="ARYI01000015">
    <property type="protein sequence ID" value="KCZ88810.1"/>
    <property type="molecule type" value="Genomic_DNA"/>
</dbReference>
<reference evidence="1 2" key="1">
    <citation type="submission" date="2013-04" db="EMBL/GenBank/DDBJ databases">
        <title>Hyphomonas hirschiana VP5 Genome Sequencing.</title>
        <authorList>
            <person name="Lai Q."/>
            <person name="Shao Z."/>
        </authorList>
    </citation>
    <scope>NUCLEOTIDE SEQUENCE [LARGE SCALE GENOMIC DNA]</scope>
    <source>
        <strain evidence="1 2">VP5</strain>
    </source>
</reference>
<organism evidence="1 2">
    <name type="scientific">Hyphomonas hirschiana VP5</name>
    <dbReference type="NCBI Taxonomy" id="1280951"/>
    <lineage>
        <taxon>Bacteria</taxon>
        <taxon>Pseudomonadati</taxon>
        <taxon>Pseudomonadota</taxon>
        <taxon>Alphaproteobacteria</taxon>
        <taxon>Hyphomonadales</taxon>
        <taxon>Hyphomonadaceae</taxon>
        <taxon>Hyphomonas</taxon>
    </lineage>
</organism>
<comment type="caution">
    <text evidence="1">The sequence shown here is derived from an EMBL/GenBank/DDBJ whole genome shotgun (WGS) entry which is preliminary data.</text>
</comment>
<protein>
    <submittedName>
        <fullName evidence="1">Uncharacterized protein</fullName>
    </submittedName>
</protein>
<evidence type="ECO:0000313" key="1">
    <source>
        <dbReference type="EMBL" id="KCZ88810.1"/>
    </source>
</evidence>
<name>A0A059FDU2_9PROT</name>
<evidence type="ECO:0000313" key="2">
    <source>
        <dbReference type="Proteomes" id="UP000025061"/>
    </source>
</evidence>
<dbReference type="AlphaFoldDB" id="A0A059FDU2"/>
<keyword evidence="2" id="KW-1185">Reference proteome</keyword>
<proteinExistence type="predicted"/>
<dbReference type="Proteomes" id="UP000025061">
    <property type="component" value="Unassembled WGS sequence"/>
</dbReference>
<sequence>MRFEADAVENLRWRDFGFLQENSNEVWRYVALPDRIIPARLYRFRLTIGAPMVADLDDVDLAPAGNRDEEGAEFFILTFEDPAQL</sequence>